<dbReference type="Pfam" id="PF00017">
    <property type="entry name" value="SH2"/>
    <property type="match status" value="1"/>
</dbReference>
<dbReference type="AlphaFoldDB" id="A0A8C5TXE8"/>
<dbReference type="Gene3D" id="2.30.29.30">
    <property type="entry name" value="Pleckstrin-homology domain (PH domain)/Phosphotyrosine-binding domain (PTB)"/>
    <property type="match status" value="1"/>
</dbReference>
<evidence type="ECO:0000256" key="1">
    <source>
        <dbReference type="ARBA" id="ARBA00004496"/>
    </source>
</evidence>
<evidence type="ECO:0000259" key="8">
    <source>
        <dbReference type="PROSITE" id="PS01179"/>
    </source>
</evidence>
<evidence type="ECO:0000256" key="7">
    <source>
        <dbReference type="PROSITE-ProRule" id="PRU00191"/>
    </source>
</evidence>
<dbReference type="CDD" id="cd09925">
    <property type="entry name" value="SH2_SHC"/>
    <property type="match status" value="1"/>
</dbReference>
<dbReference type="SMART" id="SM00462">
    <property type="entry name" value="PTB"/>
    <property type="match status" value="1"/>
</dbReference>
<keyword evidence="11" id="KW-1185">Reference proteome</keyword>
<evidence type="ECO:0000313" key="10">
    <source>
        <dbReference type="Ensembl" id="ENSMCSP00000012182.1"/>
    </source>
</evidence>
<dbReference type="PROSITE" id="PS01179">
    <property type="entry name" value="PID"/>
    <property type="match status" value="1"/>
</dbReference>
<name>A0A8C5TXE8_9PASS</name>
<dbReference type="GO" id="GO:0007173">
    <property type="term" value="P:epidermal growth factor receptor signaling pathway"/>
    <property type="evidence" value="ECO:0007669"/>
    <property type="project" value="TreeGrafter"/>
</dbReference>
<dbReference type="Pfam" id="PF00640">
    <property type="entry name" value="PID"/>
    <property type="match status" value="1"/>
</dbReference>
<evidence type="ECO:0000256" key="2">
    <source>
        <dbReference type="ARBA" id="ARBA00020297"/>
    </source>
</evidence>
<keyword evidence="5 7" id="KW-0727">SH2 domain</keyword>
<dbReference type="GO" id="GO:0005737">
    <property type="term" value="C:cytoplasm"/>
    <property type="evidence" value="ECO:0007669"/>
    <property type="project" value="UniProtKB-SubCell"/>
</dbReference>
<feature type="domain" description="SH2" evidence="9">
    <location>
        <begin position="440"/>
        <end position="531"/>
    </location>
</feature>
<dbReference type="InterPro" id="IPR006020">
    <property type="entry name" value="PTB/PI_dom"/>
</dbReference>
<dbReference type="OrthoDB" id="9938362at2759"/>
<dbReference type="CDD" id="cd01209">
    <property type="entry name" value="PTB_Shc"/>
    <property type="match status" value="1"/>
</dbReference>
<evidence type="ECO:0000256" key="6">
    <source>
        <dbReference type="ARBA" id="ARBA00031530"/>
    </source>
</evidence>
<keyword evidence="4" id="KW-0341">Growth regulation</keyword>
<keyword evidence="3" id="KW-0963">Cytoplasm</keyword>
<dbReference type="Ensembl" id="ENSMCST00000012495.1">
    <property type="protein sequence ID" value="ENSMCSP00000012182.1"/>
    <property type="gene ID" value="ENSMCSG00000008557.1"/>
</dbReference>
<sequence>MDLLQKSKYSHLRNESVSSLEEAMGGLGVLPSPVESLASMRSLPGSLSSSSLSHAAPLEELSPELEESPTTLCSFFPKMANLKLSNPVNLLSLRGSSAGSSLGEPGPAGMPALVPGGAASPGSARPVTVCSQDMNKLSCGKKTRVEGGQLGGDEWTRHGSFVNKPTRGWLHPDDKVMGSGVSYHVRYMGCVEVLQSMRALDFNTRTQVTREAIGLVCEAVPGAKGAVRRRKPCSRSLNSILGKSNLKFAGMPITLTISTSSLNLMASDCKQIIANHHMQSISFASGGDPDTAEYVAYVAKDPVNQRACHILECPEGLAQDVISTIGQAFELRFKQYLKNPPKLVTPHDRMSGFDGSAWDEEEEEPAPDHQYYNDFPGKEPPIGGVVDMRLQDGAAQTPNHLGATLVRLWACSSWGGLVTVPCSSLPVVASMEEQLKREPWYHGKMNRKEAEKLLKVNGDFLVRESTTTPGQYVLTGLQGGQPKHLLLVDPEGVVRTKDHRFESVSHLISYHMDNHLPIISAGSEMCLQQPVERRL</sequence>
<dbReference type="GO" id="GO:0005886">
    <property type="term" value="C:plasma membrane"/>
    <property type="evidence" value="ECO:0007669"/>
    <property type="project" value="TreeGrafter"/>
</dbReference>
<dbReference type="PROSITE" id="PS50001">
    <property type="entry name" value="SH2"/>
    <property type="match status" value="1"/>
</dbReference>
<dbReference type="InterPro" id="IPR006019">
    <property type="entry name" value="PID_Shc-like"/>
</dbReference>
<dbReference type="InterPro" id="IPR036860">
    <property type="entry name" value="SH2_dom_sf"/>
</dbReference>
<dbReference type="GO" id="GO:0035556">
    <property type="term" value="P:intracellular signal transduction"/>
    <property type="evidence" value="ECO:0007669"/>
    <property type="project" value="InterPro"/>
</dbReference>
<dbReference type="GO" id="GO:0008286">
    <property type="term" value="P:insulin receptor signaling pathway"/>
    <property type="evidence" value="ECO:0007669"/>
    <property type="project" value="TreeGrafter"/>
</dbReference>
<dbReference type="PANTHER" id="PTHR10337">
    <property type="entry name" value="SHC TRANSFORMING PROTEIN"/>
    <property type="match status" value="1"/>
</dbReference>
<accession>A0A8C5TXE8</accession>
<dbReference type="FunFam" id="2.30.29.30:FF:000036">
    <property type="entry name" value="SHC-transforming protein 1 isoform 3"/>
    <property type="match status" value="1"/>
</dbReference>
<proteinExistence type="predicted"/>
<reference evidence="10" key="2">
    <citation type="submission" date="2025-09" db="UniProtKB">
        <authorList>
            <consortium name="Ensembl"/>
        </authorList>
    </citation>
    <scope>IDENTIFICATION</scope>
</reference>
<organism evidence="10 11">
    <name type="scientific">Malurus cyaneus samueli</name>
    <dbReference type="NCBI Taxonomy" id="2593467"/>
    <lineage>
        <taxon>Eukaryota</taxon>
        <taxon>Metazoa</taxon>
        <taxon>Chordata</taxon>
        <taxon>Craniata</taxon>
        <taxon>Vertebrata</taxon>
        <taxon>Euteleostomi</taxon>
        <taxon>Archelosauria</taxon>
        <taxon>Archosauria</taxon>
        <taxon>Dinosauria</taxon>
        <taxon>Saurischia</taxon>
        <taxon>Theropoda</taxon>
        <taxon>Coelurosauria</taxon>
        <taxon>Aves</taxon>
        <taxon>Neognathae</taxon>
        <taxon>Neoaves</taxon>
        <taxon>Telluraves</taxon>
        <taxon>Australaves</taxon>
        <taxon>Passeriformes</taxon>
        <taxon>Meliphagoidea</taxon>
        <taxon>Maluridae</taxon>
        <taxon>Malurus</taxon>
    </lineage>
</organism>
<evidence type="ECO:0000256" key="3">
    <source>
        <dbReference type="ARBA" id="ARBA00022490"/>
    </source>
</evidence>
<protein>
    <recommendedName>
        <fullName evidence="2">SHC-transforming protein 1</fullName>
    </recommendedName>
    <alternativeName>
        <fullName evidence="6">Src homology 2 domain-containing-transforming protein C1</fullName>
    </alternativeName>
</protein>
<dbReference type="SUPFAM" id="SSF55550">
    <property type="entry name" value="SH2 domain"/>
    <property type="match status" value="1"/>
</dbReference>
<dbReference type="GO" id="GO:0030971">
    <property type="term" value="F:receptor tyrosine kinase binding"/>
    <property type="evidence" value="ECO:0007669"/>
    <property type="project" value="TreeGrafter"/>
</dbReference>
<dbReference type="SMART" id="SM00252">
    <property type="entry name" value="SH2"/>
    <property type="match status" value="1"/>
</dbReference>
<evidence type="ECO:0000256" key="4">
    <source>
        <dbReference type="ARBA" id="ARBA00022604"/>
    </source>
</evidence>
<dbReference type="Gene3D" id="3.30.505.10">
    <property type="entry name" value="SH2 domain"/>
    <property type="match status" value="1"/>
</dbReference>
<dbReference type="FunFam" id="3.30.505.10:FF:000005">
    <property type="entry name" value="SHC-transforming protein 1 isoform 3"/>
    <property type="match status" value="1"/>
</dbReference>
<feature type="domain" description="PID" evidence="8">
    <location>
        <begin position="177"/>
        <end position="360"/>
    </location>
</feature>
<dbReference type="PRINTS" id="PR00629">
    <property type="entry name" value="SHCPIDOMAIN"/>
</dbReference>
<dbReference type="Proteomes" id="UP000694560">
    <property type="component" value="Unplaced"/>
</dbReference>
<reference evidence="10" key="1">
    <citation type="submission" date="2025-08" db="UniProtKB">
        <authorList>
            <consortium name="Ensembl"/>
        </authorList>
    </citation>
    <scope>IDENTIFICATION</scope>
</reference>
<dbReference type="PANTHER" id="PTHR10337:SF2">
    <property type="entry name" value="SHC-TRANSFORMING PROTEIN 1"/>
    <property type="match status" value="1"/>
</dbReference>
<dbReference type="PRINTS" id="PR00401">
    <property type="entry name" value="SH2DOMAIN"/>
</dbReference>
<evidence type="ECO:0000259" key="9">
    <source>
        <dbReference type="PROSITE" id="PS50001"/>
    </source>
</evidence>
<dbReference type="InterPro" id="IPR051235">
    <property type="entry name" value="CEP152/SHC-Transforming"/>
</dbReference>
<evidence type="ECO:0000313" key="11">
    <source>
        <dbReference type="Proteomes" id="UP000694560"/>
    </source>
</evidence>
<dbReference type="InterPro" id="IPR000980">
    <property type="entry name" value="SH2"/>
</dbReference>
<dbReference type="InterPro" id="IPR035676">
    <property type="entry name" value="SHC_SH2"/>
</dbReference>
<comment type="subcellular location">
    <subcellularLocation>
        <location evidence="1">Cytoplasm</location>
    </subcellularLocation>
</comment>
<dbReference type="SUPFAM" id="SSF50729">
    <property type="entry name" value="PH domain-like"/>
    <property type="match status" value="1"/>
</dbReference>
<evidence type="ECO:0000256" key="5">
    <source>
        <dbReference type="ARBA" id="ARBA00022999"/>
    </source>
</evidence>
<dbReference type="InterPro" id="IPR011993">
    <property type="entry name" value="PH-like_dom_sf"/>
</dbReference>